<accession>A0A1L9RGL2</accession>
<keyword evidence="3" id="KW-1185">Reference proteome</keyword>
<feature type="chain" id="PRO_5012137621" evidence="1">
    <location>
        <begin position="40"/>
        <end position="127"/>
    </location>
</feature>
<dbReference type="Proteomes" id="UP000184383">
    <property type="component" value="Unassembled WGS sequence"/>
</dbReference>
<gene>
    <name evidence="2" type="ORF">ASPWEDRAFT_557222</name>
</gene>
<protein>
    <submittedName>
        <fullName evidence="2">Uncharacterized protein</fullName>
    </submittedName>
</protein>
<keyword evidence="1" id="KW-0732">Signal</keyword>
<dbReference type="EMBL" id="KV878213">
    <property type="protein sequence ID" value="OJJ34065.1"/>
    <property type="molecule type" value="Genomic_DNA"/>
</dbReference>
<dbReference type="RefSeq" id="XP_040687741.1">
    <property type="nucleotide sequence ID" value="XM_040838249.1"/>
</dbReference>
<dbReference type="AlphaFoldDB" id="A0A1L9RGL2"/>
<reference evidence="3" key="1">
    <citation type="journal article" date="2017" name="Genome Biol.">
        <title>Comparative genomics reveals high biological diversity and specific adaptations in the industrially and medically important fungal genus Aspergillus.</title>
        <authorList>
            <person name="de Vries R.P."/>
            <person name="Riley R."/>
            <person name="Wiebenga A."/>
            <person name="Aguilar-Osorio G."/>
            <person name="Amillis S."/>
            <person name="Uchima C.A."/>
            <person name="Anderluh G."/>
            <person name="Asadollahi M."/>
            <person name="Askin M."/>
            <person name="Barry K."/>
            <person name="Battaglia E."/>
            <person name="Bayram O."/>
            <person name="Benocci T."/>
            <person name="Braus-Stromeyer S.A."/>
            <person name="Caldana C."/>
            <person name="Canovas D."/>
            <person name="Cerqueira G.C."/>
            <person name="Chen F."/>
            <person name="Chen W."/>
            <person name="Choi C."/>
            <person name="Clum A."/>
            <person name="Dos Santos R.A."/>
            <person name="Damasio A.R."/>
            <person name="Diallinas G."/>
            <person name="Emri T."/>
            <person name="Fekete E."/>
            <person name="Flipphi M."/>
            <person name="Freyberg S."/>
            <person name="Gallo A."/>
            <person name="Gournas C."/>
            <person name="Habgood R."/>
            <person name="Hainaut M."/>
            <person name="Harispe M.L."/>
            <person name="Henrissat B."/>
            <person name="Hilden K.S."/>
            <person name="Hope R."/>
            <person name="Hossain A."/>
            <person name="Karabika E."/>
            <person name="Karaffa L."/>
            <person name="Karanyi Z."/>
            <person name="Krasevec N."/>
            <person name="Kuo A."/>
            <person name="Kusch H."/>
            <person name="LaButti K."/>
            <person name="Lagendijk E.L."/>
            <person name="Lapidus A."/>
            <person name="Levasseur A."/>
            <person name="Lindquist E."/>
            <person name="Lipzen A."/>
            <person name="Logrieco A.F."/>
            <person name="MacCabe A."/>
            <person name="Maekelae M.R."/>
            <person name="Malavazi I."/>
            <person name="Melin P."/>
            <person name="Meyer V."/>
            <person name="Mielnichuk N."/>
            <person name="Miskei M."/>
            <person name="Molnar A.P."/>
            <person name="Mule G."/>
            <person name="Ngan C.Y."/>
            <person name="Orejas M."/>
            <person name="Orosz E."/>
            <person name="Ouedraogo J.P."/>
            <person name="Overkamp K.M."/>
            <person name="Park H.-S."/>
            <person name="Perrone G."/>
            <person name="Piumi F."/>
            <person name="Punt P.J."/>
            <person name="Ram A.F."/>
            <person name="Ramon A."/>
            <person name="Rauscher S."/>
            <person name="Record E."/>
            <person name="Riano-Pachon D.M."/>
            <person name="Robert V."/>
            <person name="Roehrig J."/>
            <person name="Ruller R."/>
            <person name="Salamov A."/>
            <person name="Salih N.S."/>
            <person name="Samson R.A."/>
            <person name="Sandor E."/>
            <person name="Sanguinetti M."/>
            <person name="Schuetze T."/>
            <person name="Sepcic K."/>
            <person name="Shelest E."/>
            <person name="Sherlock G."/>
            <person name="Sophianopoulou V."/>
            <person name="Squina F.M."/>
            <person name="Sun H."/>
            <person name="Susca A."/>
            <person name="Todd R.B."/>
            <person name="Tsang A."/>
            <person name="Unkles S.E."/>
            <person name="van de Wiele N."/>
            <person name="van Rossen-Uffink D."/>
            <person name="Oliveira J.V."/>
            <person name="Vesth T.C."/>
            <person name="Visser J."/>
            <person name="Yu J.-H."/>
            <person name="Zhou M."/>
            <person name="Andersen M.R."/>
            <person name="Archer D.B."/>
            <person name="Baker S.E."/>
            <person name="Benoit I."/>
            <person name="Brakhage A.A."/>
            <person name="Braus G.H."/>
            <person name="Fischer R."/>
            <person name="Frisvad J.C."/>
            <person name="Goldman G.H."/>
            <person name="Houbraken J."/>
            <person name="Oakley B."/>
            <person name="Pocsi I."/>
            <person name="Scazzocchio C."/>
            <person name="Seiboth B."/>
            <person name="vanKuyk P.A."/>
            <person name="Wortman J."/>
            <person name="Dyer P.S."/>
            <person name="Grigoriev I.V."/>
        </authorList>
    </citation>
    <scope>NUCLEOTIDE SEQUENCE [LARGE SCALE GENOMIC DNA]</scope>
    <source>
        <strain evidence="3">DTO 134E9</strain>
    </source>
</reference>
<organism evidence="2 3">
    <name type="scientific">Aspergillus wentii DTO 134E9</name>
    <dbReference type="NCBI Taxonomy" id="1073089"/>
    <lineage>
        <taxon>Eukaryota</taxon>
        <taxon>Fungi</taxon>
        <taxon>Dikarya</taxon>
        <taxon>Ascomycota</taxon>
        <taxon>Pezizomycotina</taxon>
        <taxon>Eurotiomycetes</taxon>
        <taxon>Eurotiomycetidae</taxon>
        <taxon>Eurotiales</taxon>
        <taxon>Aspergillaceae</taxon>
        <taxon>Aspergillus</taxon>
        <taxon>Aspergillus subgen. Cremei</taxon>
    </lineage>
</organism>
<evidence type="ECO:0000313" key="2">
    <source>
        <dbReference type="EMBL" id="OJJ34065.1"/>
    </source>
</evidence>
<evidence type="ECO:0000256" key="1">
    <source>
        <dbReference type="SAM" id="SignalP"/>
    </source>
</evidence>
<feature type="signal peptide" evidence="1">
    <location>
        <begin position="1"/>
        <end position="39"/>
    </location>
</feature>
<dbReference type="GeneID" id="63754097"/>
<sequence length="127" mass="14768">MGHFLKEHRGLGAEHRGSLPLRLHLILFFTLCLRQHISSWPVFSSYIKSRSYIASLLPYFRLLPRRHRFPRPRIIAVSDPVRRSLPLIHHPVLASKAPIIAKCYRSWLLVARYLLGLIGCYDWDSVG</sequence>
<evidence type="ECO:0000313" key="3">
    <source>
        <dbReference type="Proteomes" id="UP000184383"/>
    </source>
</evidence>
<dbReference type="VEuPathDB" id="FungiDB:ASPWEDRAFT_557222"/>
<proteinExistence type="predicted"/>
<name>A0A1L9RGL2_ASPWE</name>